<dbReference type="EMBL" id="CP023068">
    <property type="protein sequence ID" value="ASY66971.1"/>
    <property type="molecule type" value="Genomic_DNA"/>
</dbReference>
<keyword evidence="6" id="KW-0346">Stress response</keyword>
<gene>
    <name evidence="6" type="ORF">SJ05684_b59890</name>
</gene>
<keyword evidence="7" id="KW-1185">Reference proteome</keyword>
<evidence type="ECO:0000256" key="1">
    <source>
        <dbReference type="PROSITE-ProRule" id="PRU00285"/>
    </source>
</evidence>
<dbReference type="InterPro" id="IPR031107">
    <property type="entry name" value="Small_HSP"/>
</dbReference>
<dbReference type="SUPFAM" id="SSF49764">
    <property type="entry name" value="HSP20-like chaperones"/>
    <property type="match status" value="1"/>
</dbReference>
<evidence type="ECO:0000313" key="7">
    <source>
        <dbReference type="Proteomes" id="UP000217211"/>
    </source>
</evidence>
<feature type="domain" description="SHSP" evidence="4">
    <location>
        <begin position="51"/>
        <end position="164"/>
    </location>
</feature>
<dbReference type="Gene3D" id="2.60.40.790">
    <property type="match status" value="1"/>
</dbReference>
<dbReference type="InterPro" id="IPR002068">
    <property type="entry name" value="A-crystallin/Hsp20_dom"/>
</dbReference>
<organism evidence="6 7">
    <name type="scientific">Sinorhizobium sojae CCBAU 05684</name>
    <dbReference type="NCBI Taxonomy" id="716928"/>
    <lineage>
        <taxon>Bacteria</taxon>
        <taxon>Pseudomonadati</taxon>
        <taxon>Pseudomonadota</taxon>
        <taxon>Alphaproteobacteria</taxon>
        <taxon>Hyphomicrobiales</taxon>
        <taxon>Rhizobiaceae</taxon>
        <taxon>Sinorhizobium/Ensifer group</taxon>
        <taxon>Sinorhizobium</taxon>
    </lineage>
</organism>
<dbReference type="AlphaFoldDB" id="A0A249PM34"/>
<dbReference type="Pfam" id="PF00011">
    <property type="entry name" value="HSP20"/>
    <property type="match status" value="1"/>
</dbReference>
<reference evidence="6 7" key="1">
    <citation type="submission" date="2017-08" db="EMBL/GenBank/DDBJ databases">
        <title>Multipartite genome sequences of Sinorhizobium species nodulating soybeans.</title>
        <authorList>
            <person name="Tian C.F."/>
        </authorList>
    </citation>
    <scope>NUCLEOTIDE SEQUENCE [LARGE SCALE GENOMIC DNA]</scope>
    <source>
        <strain evidence="6 7">CCBAU 05684</strain>
        <plasmid evidence="7">psj05684b</plasmid>
    </source>
</reference>
<proteinExistence type="inferred from homology"/>
<dbReference type="RefSeq" id="WP_034855332.1">
    <property type="nucleotide sequence ID" value="NZ_AJQT01000058.1"/>
</dbReference>
<feature type="domain" description="CS" evidence="5">
    <location>
        <begin position="55"/>
        <end position="159"/>
    </location>
</feature>
<keyword evidence="6" id="KW-0614">Plasmid</keyword>
<accession>A0A249PM34</accession>
<dbReference type="PROSITE" id="PS51203">
    <property type="entry name" value="CS"/>
    <property type="match status" value="1"/>
</dbReference>
<dbReference type="CDD" id="cd06464">
    <property type="entry name" value="ACD_sHsps-like"/>
    <property type="match status" value="1"/>
</dbReference>
<evidence type="ECO:0000313" key="6">
    <source>
        <dbReference type="EMBL" id="ASY66971.1"/>
    </source>
</evidence>
<dbReference type="PANTHER" id="PTHR11527">
    <property type="entry name" value="HEAT-SHOCK PROTEIN 20 FAMILY MEMBER"/>
    <property type="match status" value="1"/>
</dbReference>
<dbReference type="InterPro" id="IPR007052">
    <property type="entry name" value="CS_dom"/>
</dbReference>
<sequence length="192" mass="21394">MARNPLSPFRSGGLTERGFGDPFLSLHEEMNRLFDDVFRGRFGGPSQRGSEGSGMILPDIDVSETENEVRICAELPGVKEEDIDVSLNGDMLTIRGEKKFERKDDKENYHFMERSYGTFQRSLRLPYSVDPDKVEADFGDGVLTVTLPKGPDEERSRKIQVQHGKRQESISASGSQSGKQAEGQRAGKSGKH</sequence>
<comment type="similarity">
    <text evidence="1 2">Belongs to the small heat shock protein (HSP20) family.</text>
</comment>
<evidence type="ECO:0000259" key="5">
    <source>
        <dbReference type="PROSITE" id="PS51203"/>
    </source>
</evidence>
<evidence type="ECO:0000256" key="2">
    <source>
        <dbReference type="RuleBase" id="RU003616"/>
    </source>
</evidence>
<dbReference type="Proteomes" id="UP000217211">
    <property type="component" value="Plasmid pSJ05684b"/>
</dbReference>
<feature type="region of interest" description="Disordered" evidence="3">
    <location>
        <begin position="144"/>
        <end position="192"/>
    </location>
</feature>
<dbReference type="PROSITE" id="PS01031">
    <property type="entry name" value="SHSP"/>
    <property type="match status" value="1"/>
</dbReference>
<dbReference type="STRING" id="716928.GCA_000261485_03019"/>
<protein>
    <submittedName>
        <fullName evidence="6">Small heat shock protein</fullName>
    </submittedName>
</protein>
<dbReference type="OrthoDB" id="9808910at2"/>
<geneLocation type="plasmid" evidence="7">
    <name>psj05684b</name>
</geneLocation>
<dbReference type="InterPro" id="IPR008978">
    <property type="entry name" value="HSP20-like_chaperone"/>
</dbReference>
<name>A0A249PM34_9HYPH</name>
<dbReference type="KEGG" id="esj:SJ05684_b59890"/>
<dbReference type="eggNOG" id="COG0071">
    <property type="taxonomic scope" value="Bacteria"/>
</dbReference>
<evidence type="ECO:0000259" key="4">
    <source>
        <dbReference type="PROSITE" id="PS01031"/>
    </source>
</evidence>
<feature type="compositionally biased region" description="Polar residues" evidence="3">
    <location>
        <begin position="169"/>
        <end position="179"/>
    </location>
</feature>
<evidence type="ECO:0000256" key="3">
    <source>
        <dbReference type="SAM" id="MobiDB-lite"/>
    </source>
</evidence>